<dbReference type="SUPFAM" id="SSF53756">
    <property type="entry name" value="UDP-Glycosyltransferase/glycogen phosphorylase"/>
    <property type="match status" value="1"/>
</dbReference>
<feature type="domain" description="Glycosyl transferase family 1" evidence="3">
    <location>
        <begin position="248"/>
        <end position="406"/>
    </location>
</feature>
<reference evidence="4 5" key="1">
    <citation type="journal article" date="2021" name="ISME Commun">
        <title>Automated analysis of genomic sequences facilitates high-throughput and comprehensive description of bacteria.</title>
        <authorList>
            <person name="Hitch T.C.A."/>
        </authorList>
    </citation>
    <scope>NUCLEOTIDE SEQUENCE [LARGE SCALE GENOMIC DNA]</scope>
    <source>
        <strain evidence="4 5">Sanger_18</strain>
    </source>
</reference>
<keyword evidence="2" id="KW-0808">Transferase</keyword>
<dbReference type="Proteomes" id="UP001652432">
    <property type="component" value="Unassembled WGS sequence"/>
</dbReference>
<keyword evidence="5" id="KW-1185">Reference proteome</keyword>
<dbReference type="EMBL" id="JAOQKJ010000007">
    <property type="protein sequence ID" value="MCU6744794.1"/>
    <property type="molecule type" value="Genomic_DNA"/>
</dbReference>
<name>A0ABT2T3G1_9FIRM</name>
<dbReference type="PANTHER" id="PTHR12526:SF510">
    <property type="entry name" value="D-INOSITOL 3-PHOSPHATE GLYCOSYLTRANSFERASE"/>
    <property type="match status" value="1"/>
</dbReference>
<evidence type="ECO:0000313" key="4">
    <source>
        <dbReference type="EMBL" id="MCU6744794.1"/>
    </source>
</evidence>
<evidence type="ECO:0000256" key="2">
    <source>
        <dbReference type="ARBA" id="ARBA00022679"/>
    </source>
</evidence>
<dbReference type="Pfam" id="PF00534">
    <property type="entry name" value="Glycos_transf_1"/>
    <property type="match status" value="1"/>
</dbReference>
<protein>
    <submittedName>
        <fullName evidence="4">Glycosyltransferase family 4 protein</fullName>
    </submittedName>
</protein>
<evidence type="ECO:0000259" key="3">
    <source>
        <dbReference type="Pfam" id="PF00534"/>
    </source>
</evidence>
<proteinExistence type="predicted"/>
<comment type="caution">
    <text evidence="4">The sequence shown here is derived from an EMBL/GenBank/DDBJ whole genome shotgun (WGS) entry which is preliminary data.</text>
</comment>
<sequence length="431" mass="49391">MRKVLWICNIMLPVIAREFSLSYSNREGWLSGIFERVKEGEAPFTLSVCFPVTEEQKEALPAEVLSDGVNVHGIRCFGFLEDLAHPETYDNSLEERFCQIFAADKPDMIHIFGTEFPHTLAAVRAFDNPKRTLIGIQGLCHEIARVYMADLPEKVQNMVTLRDFLRRDSLKQQQEKFIKRGEYEIEAIEKTGYITGRTAFDRRGTSYVNERAIYYRMNETMRDSFYEGEWDRNACEEHSIFLGQGDYPLKGLHFLLEAMPKILAMYPDTRLYVAGNRITAHHTLKEKIKLPAYGKYLLTLIRRYHLEDKVIFTGNLPEQEMKERFLKSHVFVCASVLENSPNTVGEAMLLGVPVAASWAGGIPDMITDGQEGLLFTKGDPEKLAEAVLRIFGDEAFCAKISEAEKRRARMAHNGVLNYERLLEIYKDICES</sequence>
<dbReference type="Gene3D" id="3.40.50.2000">
    <property type="entry name" value="Glycogen Phosphorylase B"/>
    <property type="match status" value="2"/>
</dbReference>
<keyword evidence="1" id="KW-0328">Glycosyltransferase</keyword>
<gene>
    <name evidence="4" type="ORF">OCV77_09825</name>
</gene>
<dbReference type="CDD" id="cd03801">
    <property type="entry name" value="GT4_PimA-like"/>
    <property type="match status" value="1"/>
</dbReference>
<dbReference type="PANTHER" id="PTHR12526">
    <property type="entry name" value="GLYCOSYLTRANSFERASE"/>
    <property type="match status" value="1"/>
</dbReference>
<dbReference type="InterPro" id="IPR001296">
    <property type="entry name" value="Glyco_trans_1"/>
</dbReference>
<dbReference type="RefSeq" id="WP_262574908.1">
    <property type="nucleotide sequence ID" value="NZ_JAOQKJ010000007.1"/>
</dbReference>
<organism evidence="4 5">
    <name type="scientific">Suilimivivens aceti</name>
    <dbReference type="NCBI Taxonomy" id="2981774"/>
    <lineage>
        <taxon>Bacteria</taxon>
        <taxon>Bacillati</taxon>
        <taxon>Bacillota</taxon>
        <taxon>Clostridia</taxon>
        <taxon>Lachnospirales</taxon>
        <taxon>Lachnospiraceae</taxon>
        <taxon>Suilimivivens</taxon>
    </lineage>
</organism>
<evidence type="ECO:0000256" key="1">
    <source>
        <dbReference type="ARBA" id="ARBA00022676"/>
    </source>
</evidence>
<evidence type="ECO:0000313" key="5">
    <source>
        <dbReference type="Proteomes" id="UP001652432"/>
    </source>
</evidence>
<accession>A0ABT2T3G1</accession>